<comment type="caution">
    <text evidence="3">The sequence shown here is derived from an EMBL/GenBank/DDBJ whole genome shotgun (WGS) entry which is preliminary data.</text>
</comment>
<feature type="signal peptide" evidence="2">
    <location>
        <begin position="1"/>
        <end position="16"/>
    </location>
</feature>
<feature type="region of interest" description="Disordered" evidence="1">
    <location>
        <begin position="16"/>
        <end position="82"/>
    </location>
</feature>
<keyword evidence="4" id="KW-1185">Reference proteome</keyword>
<name>A0AAD3YE42_9TREE</name>
<feature type="compositionally biased region" description="Basic and acidic residues" evidence="1">
    <location>
        <begin position="22"/>
        <end position="70"/>
    </location>
</feature>
<dbReference type="AlphaFoldDB" id="A0AAD3YE42"/>
<evidence type="ECO:0008006" key="5">
    <source>
        <dbReference type="Google" id="ProtNLM"/>
    </source>
</evidence>
<feature type="chain" id="PRO_5042063397" description="CBM1 domain-containing protein" evidence="2">
    <location>
        <begin position="17"/>
        <end position="163"/>
    </location>
</feature>
<evidence type="ECO:0000313" key="4">
    <source>
        <dbReference type="Proteomes" id="UP001222932"/>
    </source>
</evidence>
<gene>
    <name evidence="3" type="ORF">CspeluHIS016_0600560</name>
</gene>
<feature type="compositionally biased region" description="Low complexity" evidence="1">
    <location>
        <begin position="72"/>
        <end position="82"/>
    </location>
</feature>
<dbReference type="EMBL" id="BTCM01000006">
    <property type="protein sequence ID" value="GMK58614.1"/>
    <property type="molecule type" value="Genomic_DNA"/>
</dbReference>
<evidence type="ECO:0000256" key="2">
    <source>
        <dbReference type="SAM" id="SignalP"/>
    </source>
</evidence>
<accession>A0AAD3YE42</accession>
<protein>
    <recommendedName>
        <fullName evidence="5">CBM1 domain-containing protein</fullName>
    </recommendedName>
</protein>
<evidence type="ECO:0000313" key="3">
    <source>
        <dbReference type="EMBL" id="GMK58614.1"/>
    </source>
</evidence>
<evidence type="ECO:0000256" key="1">
    <source>
        <dbReference type="SAM" id="MobiDB-lite"/>
    </source>
</evidence>
<reference evidence="3" key="1">
    <citation type="journal article" date="2023" name="BMC Genomics">
        <title>Chromosome-level genome assemblies of Cutaneotrichosporon spp. (Trichosporonales, Basidiomycota) reveal imbalanced evolution between nucleotide sequences and chromosome synteny.</title>
        <authorList>
            <person name="Kobayashi Y."/>
            <person name="Kayamori A."/>
            <person name="Aoki K."/>
            <person name="Shiwa Y."/>
            <person name="Matsutani M."/>
            <person name="Fujita N."/>
            <person name="Sugita T."/>
            <person name="Iwasaki W."/>
            <person name="Tanaka N."/>
            <person name="Takashima M."/>
        </authorList>
    </citation>
    <scope>NUCLEOTIDE SEQUENCE</scope>
    <source>
        <strain evidence="3">HIS016</strain>
    </source>
</reference>
<organism evidence="3 4">
    <name type="scientific">Cutaneotrichosporon spelunceum</name>
    <dbReference type="NCBI Taxonomy" id="1672016"/>
    <lineage>
        <taxon>Eukaryota</taxon>
        <taxon>Fungi</taxon>
        <taxon>Dikarya</taxon>
        <taxon>Basidiomycota</taxon>
        <taxon>Agaricomycotina</taxon>
        <taxon>Tremellomycetes</taxon>
        <taxon>Trichosporonales</taxon>
        <taxon>Trichosporonaceae</taxon>
        <taxon>Cutaneotrichosporon</taxon>
    </lineage>
</organism>
<proteinExistence type="predicted"/>
<dbReference type="Proteomes" id="UP001222932">
    <property type="component" value="Unassembled WGS sequence"/>
</dbReference>
<keyword evidence="2" id="KW-0732">Signal</keyword>
<sequence>MKLALILLALVIQTAGHHPRHDGRNRPRDVALWRRDVEIKPENPEVDPAPKPEPEAKEPQPKEHEAEHAPKPQVEPLEPLEPQAEVMADCGGWWGPSCWKRGEPASVDPAEPVAVECTQPVATQPAKHERGCGSWGPPLELWLELPLFLADRYTSLTLSSQRC</sequence>
<reference evidence="3" key="2">
    <citation type="submission" date="2023-06" db="EMBL/GenBank/DDBJ databases">
        <authorList>
            <person name="Kobayashi Y."/>
            <person name="Kayamori A."/>
            <person name="Aoki K."/>
            <person name="Shiwa Y."/>
            <person name="Fujita N."/>
            <person name="Sugita T."/>
            <person name="Iwasaki W."/>
            <person name="Tanaka N."/>
            <person name="Takashima M."/>
        </authorList>
    </citation>
    <scope>NUCLEOTIDE SEQUENCE</scope>
    <source>
        <strain evidence="3">HIS016</strain>
    </source>
</reference>